<dbReference type="EMBL" id="DS113185">
    <property type="protein sequence ID" value="EAY22279.1"/>
    <property type="molecule type" value="Genomic_DNA"/>
</dbReference>
<protein>
    <submittedName>
        <fullName evidence="7">TKL family protein kinase</fullName>
    </submittedName>
</protein>
<dbReference type="InterPro" id="IPR008271">
    <property type="entry name" value="Ser/Thr_kinase_AS"/>
</dbReference>
<dbReference type="STRING" id="5722.A2DBS6"/>
<dbReference type="Gene3D" id="1.10.510.10">
    <property type="entry name" value="Transferase(Phosphotransferase) domain 1"/>
    <property type="match status" value="1"/>
</dbReference>
<dbReference type="Proteomes" id="UP000001542">
    <property type="component" value="Unassembled WGS sequence"/>
</dbReference>
<evidence type="ECO:0000256" key="4">
    <source>
        <dbReference type="PROSITE-ProRule" id="PRU10141"/>
    </source>
</evidence>
<dbReference type="eggNOG" id="KOG0192">
    <property type="taxonomic scope" value="Eukaryota"/>
</dbReference>
<evidence type="ECO:0000256" key="2">
    <source>
        <dbReference type="ARBA" id="ARBA00022741"/>
    </source>
</evidence>
<feature type="region of interest" description="Disordered" evidence="5">
    <location>
        <begin position="386"/>
        <end position="413"/>
    </location>
</feature>
<dbReference type="GO" id="GO:0004674">
    <property type="term" value="F:protein serine/threonine kinase activity"/>
    <property type="evidence" value="ECO:0007669"/>
    <property type="project" value="UniProtKB-KW"/>
</dbReference>
<keyword evidence="7" id="KW-0418">Kinase</keyword>
<keyword evidence="8" id="KW-1185">Reference proteome</keyword>
<evidence type="ECO:0000313" key="7">
    <source>
        <dbReference type="EMBL" id="EAY22279.1"/>
    </source>
</evidence>
<name>A2DBS6_TRIV3</name>
<dbReference type="AlphaFoldDB" id="A2DBS6"/>
<feature type="binding site" evidence="4">
    <location>
        <position position="51"/>
    </location>
    <ligand>
        <name>ATP</name>
        <dbReference type="ChEBI" id="CHEBI:30616"/>
    </ligand>
</feature>
<dbReference type="GO" id="GO:0005524">
    <property type="term" value="F:ATP binding"/>
    <property type="evidence" value="ECO:0007669"/>
    <property type="project" value="UniProtKB-UniRule"/>
</dbReference>
<dbReference type="SUPFAM" id="SSF56112">
    <property type="entry name" value="Protein kinase-like (PK-like)"/>
    <property type="match status" value="1"/>
</dbReference>
<dbReference type="VEuPathDB" id="TrichDB:TVAGG3_0380650"/>
<dbReference type="PANTHER" id="PTHR44329">
    <property type="entry name" value="SERINE/THREONINE-PROTEIN KINASE TNNI3K-RELATED"/>
    <property type="match status" value="1"/>
</dbReference>
<dbReference type="InParanoid" id="A2DBS6"/>
<dbReference type="SMR" id="A2DBS6"/>
<feature type="compositionally biased region" description="Acidic residues" evidence="5">
    <location>
        <begin position="397"/>
        <end position="412"/>
    </location>
</feature>
<dbReference type="InterPro" id="IPR011009">
    <property type="entry name" value="Kinase-like_dom_sf"/>
</dbReference>
<gene>
    <name evidence="7" type="ORF">TVAG_094540</name>
</gene>
<dbReference type="InterPro" id="IPR051681">
    <property type="entry name" value="Ser/Thr_Kinases-Pseudokinases"/>
</dbReference>
<proteinExistence type="predicted"/>
<evidence type="ECO:0000259" key="6">
    <source>
        <dbReference type="PROSITE" id="PS50011"/>
    </source>
</evidence>
<dbReference type="KEGG" id="tva:5467833"/>
<reference evidence="7" key="2">
    <citation type="journal article" date="2007" name="Science">
        <title>Draft genome sequence of the sexually transmitted pathogen Trichomonas vaginalis.</title>
        <authorList>
            <person name="Carlton J.M."/>
            <person name="Hirt R.P."/>
            <person name="Silva J.C."/>
            <person name="Delcher A.L."/>
            <person name="Schatz M."/>
            <person name="Zhao Q."/>
            <person name="Wortman J.R."/>
            <person name="Bidwell S.L."/>
            <person name="Alsmark U.C.M."/>
            <person name="Besteiro S."/>
            <person name="Sicheritz-Ponten T."/>
            <person name="Noel C.J."/>
            <person name="Dacks J.B."/>
            <person name="Foster P.G."/>
            <person name="Simillion C."/>
            <person name="Van de Peer Y."/>
            <person name="Miranda-Saavedra D."/>
            <person name="Barton G.J."/>
            <person name="Westrop G.D."/>
            <person name="Mueller S."/>
            <person name="Dessi D."/>
            <person name="Fiori P.L."/>
            <person name="Ren Q."/>
            <person name="Paulsen I."/>
            <person name="Zhang H."/>
            <person name="Bastida-Corcuera F.D."/>
            <person name="Simoes-Barbosa A."/>
            <person name="Brown M.T."/>
            <person name="Hayes R.D."/>
            <person name="Mukherjee M."/>
            <person name="Okumura C.Y."/>
            <person name="Schneider R."/>
            <person name="Smith A.J."/>
            <person name="Vanacova S."/>
            <person name="Villalvazo M."/>
            <person name="Haas B.J."/>
            <person name="Pertea M."/>
            <person name="Feldblyum T.V."/>
            <person name="Utterback T.R."/>
            <person name="Shu C.L."/>
            <person name="Osoegawa K."/>
            <person name="de Jong P.J."/>
            <person name="Hrdy I."/>
            <person name="Horvathova L."/>
            <person name="Zubacova Z."/>
            <person name="Dolezal P."/>
            <person name="Malik S.B."/>
            <person name="Logsdon J.M. Jr."/>
            <person name="Henze K."/>
            <person name="Gupta A."/>
            <person name="Wang C.C."/>
            <person name="Dunne R.L."/>
            <person name="Upcroft J.A."/>
            <person name="Upcroft P."/>
            <person name="White O."/>
            <person name="Salzberg S.L."/>
            <person name="Tang P."/>
            <person name="Chiu C.-H."/>
            <person name="Lee Y.-S."/>
            <person name="Embley T.M."/>
            <person name="Coombs G.H."/>
            <person name="Mottram J.C."/>
            <person name="Tachezy J."/>
            <person name="Fraser-Liggett C.M."/>
            <person name="Johnson P.J."/>
        </authorList>
    </citation>
    <scope>NUCLEOTIDE SEQUENCE [LARGE SCALE GENOMIC DNA]</scope>
    <source>
        <strain evidence="7">G3</strain>
    </source>
</reference>
<dbReference type="PROSITE" id="PS00108">
    <property type="entry name" value="PROTEIN_KINASE_ST"/>
    <property type="match status" value="1"/>
</dbReference>
<dbReference type="PRINTS" id="PR00109">
    <property type="entry name" value="TYRKINASE"/>
</dbReference>
<dbReference type="PROSITE" id="PS00107">
    <property type="entry name" value="PROTEIN_KINASE_ATP"/>
    <property type="match status" value="1"/>
</dbReference>
<evidence type="ECO:0000256" key="5">
    <source>
        <dbReference type="SAM" id="MobiDB-lite"/>
    </source>
</evidence>
<keyword evidence="2 4" id="KW-0547">Nucleotide-binding</keyword>
<dbReference type="CDD" id="cd13999">
    <property type="entry name" value="STKc_MAP3K-like"/>
    <property type="match status" value="1"/>
</dbReference>
<keyword evidence="3 4" id="KW-0067">ATP-binding</keyword>
<dbReference type="InterPro" id="IPR001245">
    <property type="entry name" value="Ser-Thr/Tyr_kinase_cat_dom"/>
</dbReference>
<keyword evidence="1" id="KW-0723">Serine/threonine-protein kinase</keyword>
<evidence type="ECO:0000313" key="8">
    <source>
        <dbReference type="Proteomes" id="UP000001542"/>
    </source>
</evidence>
<organism evidence="7 8">
    <name type="scientific">Trichomonas vaginalis (strain ATCC PRA-98 / G3)</name>
    <dbReference type="NCBI Taxonomy" id="412133"/>
    <lineage>
        <taxon>Eukaryota</taxon>
        <taxon>Metamonada</taxon>
        <taxon>Parabasalia</taxon>
        <taxon>Trichomonadida</taxon>
        <taxon>Trichomonadidae</taxon>
        <taxon>Trichomonas</taxon>
    </lineage>
</organism>
<dbReference type="PANTHER" id="PTHR44329:SF214">
    <property type="entry name" value="PROTEIN KINASE DOMAIN-CONTAINING PROTEIN"/>
    <property type="match status" value="1"/>
</dbReference>
<accession>A2DBS6</accession>
<feature type="domain" description="Protein kinase" evidence="6">
    <location>
        <begin position="21"/>
        <end position="275"/>
    </location>
</feature>
<dbReference type="VEuPathDB" id="TrichDB:TVAG_094540"/>
<dbReference type="GO" id="GO:0004672">
    <property type="term" value="F:protein kinase activity"/>
    <property type="evidence" value="ECO:0000318"/>
    <property type="project" value="GO_Central"/>
</dbReference>
<dbReference type="Pfam" id="PF07714">
    <property type="entry name" value="PK_Tyr_Ser-Thr"/>
    <property type="match status" value="1"/>
</dbReference>
<feature type="region of interest" description="Disordered" evidence="5">
    <location>
        <begin position="328"/>
        <end position="359"/>
    </location>
</feature>
<evidence type="ECO:0000256" key="1">
    <source>
        <dbReference type="ARBA" id="ARBA00022527"/>
    </source>
</evidence>
<dbReference type="RefSeq" id="XP_001583265.1">
    <property type="nucleotide sequence ID" value="XM_001583215.1"/>
</dbReference>
<dbReference type="GO" id="GO:0005737">
    <property type="term" value="C:cytoplasm"/>
    <property type="evidence" value="ECO:0000318"/>
    <property type="project" value="GO_Central"/>
</dbReference>
<dbReference type="InterPro" id="IPR017441">
    <property type="entry name" value="Protein_kinase_ATP_BS"/>
</dbReference>
<reference evidence="7" key="1">
    <citation type="submission" date="2006-10" db="EMBL/GenBank/DDBJ databases">
        <authorList>
            <person name="Amadeo P."/>
            <person name="Zhao Q."/>
            <person name="Wortman J."/>
            <person name="Fraser-Liggett C."/>
            <person name="Carlton J."/>
        </authorList>
    </citation>
    <scope>NUCLEOTIDE SEQUENCE</scope>
    <source>
        <strain evidence="7">G3</strain>
    </source>
</reference>
<dbReference type="InterPro" id="IPR016024">
    <property type="entry name" value="ARM-type_fold"/>
</dbReference>
<keyword evidence="7" id="KW-0808">Transferase</keyword>
<dbReference type="SUPFAM" id="SSF48371">
    <property type="entry name" value="ARM repeat"/>
    <property type="match status" value="1"/>
</dbReference>
<sequence>MTTAQEILADVKPYLCSLEDFDLVKKIGEGAFGLVYLGIHKRTGLKCAVKKLITDELEGNELVYFCREVKILACCHSYFLVPLLGFTYTSPYLIITEFIECGTLFSALHHKPGSPNLTNTEKCVIAMCIAHGMMNLHKMKIIHRDLKSLNILLDNRHLPKVIDFGIARFKDDSTNLVTQQIGTTQWMAPEQLMTATYTNKVDVYAYGVLLWEIVSEDIPFRGFTGVQIAIQVAERNSRPKITDNCPKKLRQLIELCWHRDPEKRPSFKQIFHSFATHKVEFPETDPNYVDEIVQFINQVENSKQEDLYAPLSTRMPIPPEQLNQIRMQSENSEQQQQQIQPQTAALHTPPPPYQGPSMQVNNQEMLRNPLAPLMVPAPVINNSSIVLPTNNNPTLIEDNDSDSDSDEEEDDLEYSRSIFDGLDKINKNNVLQFYDSIKQNFEFSPSAKKRKICVEAICKLAERDPDLMNPLTDIHIFEILPYDNSKLFVYLSRIVSAMMSVKPSAITPELSQKIAQMADKNTAEVLHLFSKFALIANKHKQAFQIISPFLAVSSSYLNRGFTQDFVRILVYLLNINSAFAAEYRTYTSDLFKHLLKFGSSEDIKFVFDCLTQLGNVLPPVQPDILEAHMKSEHLHSLLLYIIKNSIKPSGEMISTLLQLSLTDNYALCAICSIAENPAGAVLILMNKQWLDPSYDTICALKIFLSILVVPAMRPAISELEGIPELLTRVSKSNVPELLILISSVFGKMSITSNFVEKLSSSTFTSTYLQATVVTSRADLVHAGLVVGAEIAKGAFCPELVTLCQVVNHFVVNQCDATEKAVLTAAVLMNYSECRQAFVNYGLKNGIVNAAVSPQYESIKNDIIAQLSAL</sequence>
<dbReference type="GO" id="GO:0007165">
    <property type="term" value="P:signal transduction"/>
    <property type="evidence" value="ECO:0000318"/>
    <property type="project" value="GO_Central"/>
</dbReference>
<dbReference type="SMART" id="SM00220">
    <property type="entry name" value="S_TKc"/>
    <property type="match status" value="1"/>
</dbReference>
<evidence type="ECO:0000256" key="3">
    <source>
        <dbReference type="ARBA" id="ARBA00022840"/>
    </source>
</evidence>
<dbReference type="InterPro" id="IPR000719">
    <property type="entry name" value="Prot_kinase_dom"/>
</dbReference>
<dbReference type="PROSITE" id="PS50011">
    <property type="entry name" value="PROTEIN_KINASE_DOM"/>
    <property type="match status" value="1"/>
</dbReference>
<dbReference type="OrthoDB" id="535945at2759"/>